<keyword evidence="2" id="KW-1185">Reference proteome</keyword>
<name>A0A8S1K786_9CILI</name>
<gene>
    <name evidence="1" type="ORF">PSON_ATCC_30995.1.T0040530</name>
</gene>
<dbReference type="EMBL" id="CAJJDN010000004">
    <property type="protein sequence ID" value="CAD8050213.1"/>
    <property type="molecule type" value="Genomic_DNA"/>
</dbReference>
<proteinExistence type="predicted"/>
<evidence type="ECO:0000313" key="2">
    <source>
        <dbReference type="Proteomes" id="UP000692954"/>
    </source>
</evidence>
<comment type="caution">
    <text evidence="1">The sequence shown here is derived from an EMBL/GenBank/DDBJ whole genome shotgun (WGS) entry which is preliminary data.</text>
</comment>
<evidence type="ECO:0000313" key="1">
    <source>
        <dbReference type="EMBL" id="CAD8050213.1"/>
    </source>
</evidence>
<accession>A0A8S1K786</accession>
<dbReference type="AlphaFoldDB" id="A0A8S1K786"/>
<organism evidence="1 2">
    <name type="scientific">Paramecium sonneborni</name>
    <dbReference type="NCBI Taxonomy" id="65129"/>
    <lineage>
        <taxon>Eukaryota</taxon>
        <taxon>Sar</taxon>
        <taxon>Alveolata</taxon>
        <taxon>Ciliophora</taxon>
        <taxon>Intramacronucleata</taxon>
        <taxon>Oligohymenophorea</taxon>
        <taxon>Peniculida</taxon>
        <taxon>Parameciidae</taxon>
        <taxon>Paramecium</taxon>
    </lineage>
</organism>
<dbReference type="Proteomes" id="UP000692954">
    <property type="component" value="Unassembled WGS sequence"/>
</dbReference>
<reference evidence="1" key="1">
    <citation type="submission" date="2021-01" db="EMBL/GenBank/DDBJ databases">
        <authorList>
            <consortium name="Genoscope - CEA"/>
            <person name="William W."/>
        </authorList>
    </citation>
    <scope>NUCLEOTIDE SEQUENCE</scope>
</reference>
<sequence length="174" mass="20779">MDDQLNDSKSHTINFPEYQQSFIEESLQIGDIGQSDIEIFQITQRTFQHRTHQTNFIIFNHPLNNQKGDLDHVCFILNILNELITAVNVTFFQNEDNSQINQNGSKDFIKLERGSYYAKIYQQSKRLEEKQIQKIEEQIILPIQKFIREIQFEKDTLYDQIQQLCKQINKDKFF</sequence>
<protein>
    <submittedName>
        <fullName evidence="1">Uncharacterized protein</fullName>
    </submittedName>
</protein>